<evidence type="ECO:0000256" key="13">
    <source>
        <dbReference type="ARBA" id="ARBA00022842"/>
    </source>
</evidence>
<dbReference type="InterPro" id="IPR045864">
    <property type="entry name" value="aa-tRNA-synth_II/BPL/LPL"/>
</dbReference>
<feature type="compositionally biased region" description="Basic and acidic residues" evidence="18">
    <location>
        <begin position="46"/>
        <end position="55"/>
    </location>
</feature>
<evidence type="ECO:0000256" key="2">
    <source>
        <dbReference type="ARBA" id="ARBA00004496"/>
    </source>
</evidence>
<feature type="transmembrane region" description="Helical" evidence="19">
    <location>
        <begin position="1022"/>
        <end position="1042"/>
    </location>
</feature>
<keyword evidence="11" id="KW-0256">Endoplasmic reticulum</keyword>
<dbReference type="Gene3D" id="1.10.10.2320">
    <property type="match status" value="1"/>
</dbReference>
<dbReference type="CDD" id="cd00496">
    <property type="entry name" value="PheRS_alpha_core"/>
    <property type="match status" value="1"/>
</dbReference>
<feature type="domain" description="Aminoacyl-transfer RNA synthetases class-II family profile" evidence="20">
    <location>
        <begin position="439"/>
        <end position="603"/>
    </location>
</feature>
<evidence type="ECO:0000256" key="7">
    <source>
        <dbReference type="ARBA" id="ARBA00022692"/>
    </source>
</evidence>
<dbReference type="GO" id="GO:0004826">
    <property type="term" value="F:phenylalanine-tRNA ligase activity"/>
    <property type="evidence" value="ECO:0007669"/>
    <property type="project" value="InterPro"/>
</dbReference>
<dbReference type="NCBIfam" id="TIGR00468">
    <property type="entry name" value="pheS"/>
    <property type="match status" value="1"/>
</dbReference>
<feature type="transmembrane region" description="Helical" evidence="19">
    <location>
        <begin position="872"/>
        <end position="890"/>
    </location>
</feature>
<dbReference type="GO" id="GO:0006432">
    <property type="term" value="P:phenylalanyl-tRNA aminoacylation"/>
    <property type="evidence" value="ECO:0007669"/>
    <property type="project" value="InterPro"/>
</dbReference>
<dbReference type="OrthoDB" id="238316at2759"/>
<evidence type="ECO:0000256" key="12">
    <source>
        <dbReference type="ARBA" id="ARBA00022840"/>
    </source>
</evidence>
<feature type="transmembrane region" description="Helical" evidence="19">
    <location>
        <begin position="733"/>
        <end position="759"/>
    </location>
</feature>
<keyword evidence="7 19" id="KW-0812">Transmembrane</keyword>
<keyword evidence="5 21" id="KW-0436">Ligase</keyword>
<sequence length="1093" mass="128620">MSTNNVEEKKNEELYNLLNILEEEFNLSKIENKNNNKNDDGDDDDVNKREDNNNNEYYKKLKDEKGLDVLINEYTTSLKISKKYNIDHNKVMGMIKKLETLYYIINLIKSFNTYHLSDEGKQYLKEGSPEFIVIKYVIQNNKCTLEDLKKNLGKIGDIGLNTNLKNRTIQLNKADKCLTCNCNLHDIQDFTQIYLDIINQYGHDEELLFAHLKNKNHTKNALNNNEMKNSCKDNNNIINNLIQDLKKRKLLEIKKNSYSHVIKTSIFKKDIKKQITDINYLLLKNEEYKKYDIKKYNFFSSGKKINKGNIHLLTKQMRTFKEIFFSLGFEEMETHNYVESSFWCFDALYIPQQHPSRDLQDTFFIKEPETCIDKFVDTEYIDNIKRVHTHGDYGSFGWNYKWKLEESKKNVLRTHTTANSCRALFKLAKEYKEAGCIKPKKYFSIDRVFRNENLDSTHLAEFHQVEGLIIDKNIGLSHLIGTLAAFYKHIGIHKLKFKPTFNPYTEPSMEIYGYHEQSKKWLEVGNSGIFRPEMLRSMGFSEEVSVIAWGLSLERPTMIKYNIKNIRDLFGYKSVGIFLLGRIDGVHYLLRLIELNLHKQIIPHVLMIFISKLFLSLFIYGGICCFCCLSNDIEKKEKKEKKYIYIIFISSILFFLYNLYNLFSYQYDSINKDAINTLYVLINILISKKNYLLIFAWIIITISYLIYINSLIKKKKKLPYVRKHYHFLLFTNVYLAFITNKVDVLIIFLSFCFFLFIFVELIRKICEHFLPSCKVIKRFISRFIDERDNKGLVVTHIYLLTGVYIPILIDIIFNKSNYINRKNQSIYNFSKANFTLYTSALNTICIGDSMAAIGGMLYPWPKIKNTNNKSCAGSLFFFISTFISLLVFNYPFEPNFLVHINIFFIISIFGALFEAYIHDIDNLVLPIFTFCIYLNITLLEYKYSKNNEKKKINSLKKFFIYLSFFTFGNNCNKLDSEDVIHILSNVYSDNKICDDDKLNSFNILDILNTRQKDIDKQVKCKMYSFLGSLLFPMFCLSQFKYYDSKTKIIIFPFTTILGLYLGSFCGHILTGRFNDYRRSKFLGTLPANVFIKK</sequence>
<dbReference type="GO" id="GO:0046872">
    <property type="term" value="F:metal ion binding"/>
    <property type="evidence" value="ECO:0007669"/>
    <property type="project" value="UniProtKB-KW"/>
</dbReference>
<dbReference type="InterPro" id="IPR006195">
    <property type="entry name" value="aa-tRNA-synth_II"/>
</dbReference>
<feature type="transmembrane region" description="Helical" evidence="19">
    <location>
        <begin position="605"/>
        <end position="631"/>
    </location>
</feature>
<dbReference type="Gene3D" id="3.30.930.10">
    <property type="entry name" value="Bira Bifunctional Protein, Domain 2"/>
    <property type="match status" value="1"/>
</dbReference>
<evidence type="ECO:0000313" key="21">
    <source>
        <dbReference type="EMBL" id="EWC79232.1"/>
    </source>
</evidence>
<dbReference type="PROSITE" id="PS50862">
    <property type="entry name" value="AA_TRNA_LIGASE_II"/>
    <property type="match status" value="1"/>
</dbReference>
<evidence type="ECO:0000256" key="6">
    <source>
        <dbReference type="ARBA" id="ARBA00022679"/>
    </source>
</evidence>
<dbReference type="GO" id="GO:0005789">
    <property type="term" value="C:endoplasmic reticulum membrane"/>
    <property type="evidence" value="ECO:0007669"/>
    <property type="project" value="UniProtKB-SubCell"/>
</dbReference>
<keyword evidence="6" id="KW-0808">Transferase</keyword>
<evidence type="ECO:0000313" key="22">
    <source>
        <dbReference type="Proteomes" id="UP000030697"/>
    </source>
</evidence>
<dbReference type="AlphaFoldDB" id="W7JJX6"/>
<dbReference type="GO" id="GO:0000049">
    <property type="term" value="F:tRNA binding"/>
    <property type="evidence" value="ECO:0007669"/>
    <property type="project" value="InterPro"/>
</dbReference>
<dbReference type="InterPro" id="IPR002319">
    <property type="entry name" value="Phenylalanyl-tRNA_Synthase"/>
</dbReference>
<keyword evidence="10" id="KW-0418">Kinase</keyword>
<dbReference type="Gene3D" id="1.10.10.2330">
    <property type="match status" value="1"/>
</dbReference>
<dbReference type="Proteomes" id="UP000030697">
    <property type="component" value="Unassembled WGS sequence"/>
</dbReference>
<dbReference type="GO" id="GO:0043048">
    <property type="term" value="P:dolichyl monophosphate biosynthetic process"/>
    <property type="evidence" value="ECO:0007669"/>
    <property type="project" value="TreeGrafter"/>
</dbReference>
<feature type="transmembrane region" description="Helical" evidence="19">
    <location>
        <begin position="691"/>
        <end position="712"/>
    </location>
</feature>
<keyword evidence="9" id="KW-0547">Nucleotide-binding</keyword>
<evidence type="ECO:0000256" key="14">
    <source>
        <dbReference type="ARBA" id="ARBA00022917"/>
    </source>
</evidence>
<evidence type="ECO:0000256" key="10">
    <source>
        <dbReference type="ARBA" id="ARBA00022777"/>
    </source>
</evidence>
<feature type="transmembrane region" description="Helical" evidence="19">
    <location>
        <begin position="897"/>
        <end position="917"/>
    </location>
</feature>
<reference evidence="21 22" key="1">
    <citation type="submission" date="2013-02" db="EMBL/GenBank/DDBJ databases">
        <title>The Genome Sequence of Plasmodium falciparum UGT5.1.</title>
        <authorList>
            <consortium name="The Broad Institute Genome Sequencing Platform"/>
            <consortium name="The Broad Institute Genome Sequencing Center for Infectious Disease"/>
            <person name="Neafsey D."/>
            <person name="Cheeseman I."/>
            <person name="Volkman S."/>
            <person name="Adams J."/>
            <person name="Walker B."/>
            <person name="Young S.K."/>
            <person name="Zeng Q."/>
            <person name="Gargeya S."/>
            <person name="Fitzgerald M."/>
            <person name="Haas B."/>
            <person name="Abouelleil A."/>
            <person name="Alvarado L."/>
            <person name="Arachchi H.M."/>
            <person name="Berlin A.M."/>
            <person name="Chapman S.B."/>
            <person name="Dewar J."/>
            <person name="Goldberg J."/>
            <person name="Griggs A."/>
            <person name="Gujja S."/>
            <person name="Hansen M."/>
            <person name="Howarth C."/>
            <person name="Imamovic A."/>
            <person name="Larimer J."/>
            <person name="McCowan C."/>
            <person name="Murphy C."/>
            <person name="Neiman D."/>
            <person name="Pearson M."/>
            <person name="Priest M."/>
            <person name="Roberts A."/>
            <person name="Saif S."/>
            <person name="Shea T."/>
            <person name="Sisk P."/>
            <person name="Sykes S."/>
            <person name="Wortman J."/>
            <person name="Nusbaum C."/>
            <person name="Birren B."/>
        </authorList>
    </citation>
    <scope>NUCLEOTIDE SEQUENCE [LARGE SCALE GENOMIC DNA]</scope>
    <source>
        <strain evidence="21 22">UGT5.1</strain>
    </source>
</reference>
<evidence type="ECO:0000256" key="17">
    <source>
        <dbReference type="ARBA" id="ARBA00023146"/>
    </source>
</evidence>
<proteinExistence type="inferred from homology"/>
<keyword evidence="8" id="KW-0479">Metal-binding</keyword>
<evidence type="ECO:0000256" key="11">
    <source>
        <dbReference type="ARBA" id="ARBA00022824"/>
    </source>
</evidence>
<evidence type="ECO:0000256" key="3">
    <source>
        <dbReference type="ARBA" id="ARBA00010794"/>
    </source>
</evidence>
<gene>
    <name evidence="21" type="ORF">C923_00087</name>
</gene>
<feature type="transmembrane region" description="Helical" evidence="19">
    <location>
        <begin position="923"/>
        <end position="941"/>
    </location>
</feature>
<dbReference type="Pfam" id="PF01409">
    <property type="entry name" value="tRNA-synt_2d"/>
    <property type="match status" value="1"/>
</dbReference>
<protein>
    <recommendedName>
        <fullName evidence="4">dolichol kinase</fullName>
        <ecNumber evidence="4">2.7.1.108</ecNumber>
    </recommendedName>
</protein>
<evidence type="ECO:0000256" key="16">
    <source>
        <dbReference type="ARBA" id="ARBA00023136"/>
    </source>
</evidence>
<feature type="transmembrane region" description="Helical" evidence="19">
    <location>
        <begin position="643"/>
        <end position="660"/>
    </location>
</feature>
<organism evidence="21 22">
    <name type="scientific">Plasmodium falciparum UGT5.1</name>
    <dbReference type="NCBI Taxonomy" id="1237627"/>
    <lineage>
        <taxon>Eukaryota</taxon>
        <taxon>Sar</taxon>
        <taxon>Alveolata</taxon>
        <taxon>Apicomplexa</taxon>
        <taxon>Aconoidasida</taxon>
        <taxon>Haemosporida</taxon>
        <taxon>Plasmodiidae</taxon>
        <taxon>Plasmodium</taxon>
        <taxon>Plasmodium (Laverania)</taxon>
    </lineage>
</organism>
<dbReference type="PANTHER" id="PTHR13205:SF15">
    <property type="entry name" value="DOLICHOL KINASE"/>
    <property type="match status" value="1"/>
</dbReference>
<dbReference type="PANTHER" id="PTHR13205">
    <property type="entry name" value="TRANSMEMBRANE PROTEIN 15-RELATED"/>
    <property type="match status" value="1"/>
</dbReference>
<evidence type="ECO:0000256" key="19">
    <source>
        <dbReference type="SAM" id="Phobius"/>
    </source>
</evidence>
<keyword evidence="13" id="KW-0460">Magnesium</keyword>
<keyword evidence="15 19" id="KW-1133">Transmembrane helix</keyword>
<comment type="similarity">
    <text evidence="3">Belongs to the polyprenol kinase family.</text>
</comment>
<evidence type="ECO:0000256" key="8">
    <source>
        <dbReference type="ARBA" id="ARBA00022723"/>
    </source>
</evidence>
<evidence type="ECO:0000256" key="9">
    <source>
        <dbReference type="ARBA" id="ARBA00022741"/>
    </source>
</evidence>
<feature type="transmembrane region" description="Helical" evidence="19">
    <location>
        <begin position="1048"/>
        <end position="1070"/>
    </location>
</feature>
<evidence type="ECO:0000256" key="18">
    <source>
        <dbReference type="SAM" id="MobiDB-lite"/>
    </source>
</evidence>
<evidence type="ECO:0000256" key="4">
    <source>
        <dbReference type="ARBA" id="ARBA00012132"/>
    </source>
</evidence>
<dbReference type="SUPFAM" id="SSF55681">
    <property type="entry name" value="Class II aaRS and biotin synthetases"/>
    <property type="match status" value="1"/>
</dbReference>
<evidence type="ECO:0000256" key="15">
    <source>
        <dbReference type="ARBA" id="ARBA00022989"/>
    </source>
</evidence>
<accession>W7JJX6</accession>
<dbReference type="Gene3D" id="3.30.1370.240">
    <property type="match status" value="1"/>
</dbReference>
<keyword evidence="16 19" id="KW-0472">Membrane</keyword>
<keyword evidence="12" id="KW-0067">ATP-binding</keyword>
<dbReference type="EMBL" id="KE124371">
    <property type="protein sequence ID" value="EWC79232.1"/>
    <property type="molecule type" value="Genomic_DNA"/>
</dbReference>
<dbReference type="GO" id="GO:0004168">
    <property type="term" value="F:dolichol kinase activity"/>
    <property type="evidence" value="ECO:0007669"/>
    <property type="project" value="UniProtKB-EC"/>
</dbReference>
<dbReference type="EC" id="2.7.1.108" evidence="4"/>
<keyword evidence="17" id="KW-0030">Aminoacyl-tRNA synthetase</keyword>
<name>W7JJX6_PLAFA</name>
<comment type="subcellular location">
    <subcellularLocation>
        <location evidence="2">Cytoplasm</location>
    </subcellularLocation>
    <subcellularLocation>
        <location evidence="1">Endoplasmic reticulum membrane</location>
        <topology evidence="1">Multi-pass membrane protein</topology>
    </subcellularLocation>
</comment>
<evidence type="ECO:0000256" key="1">
    <source>
        <dbReference type="ARBA" id="ARBA00004477"/>
    </source>
</evidence>
<feature type="transmembrane region" description="Helical" evidence="19">
    <location>
        <begin position="793"/>
        <end position="813"/>
    </location>
</feature>
<dbReference type="InterPro" id="IPR032974">
    <property type="entry name" value="Polypren_kinase"/>
</dbReference>
<feature type="transmembrane region" description="Helical" evidence="19">
    <location>
        <begin position="834"/>
        <end position="860"/>
    </location>
</feature>
<dbReference type="GO" id="GO:0005524">
    <property type="term" value="F:ATP binding"/>
    <property type="evidence" value="ECO:0007669"/>
    <property type="project" value="UniProtKB-KW"/>
</dbReference>
<dbReference type="InterPro" id="IPR004529">
    <property type="entry name" value="Phe-tRNA-synth_IIc_asu"/>
</dbReference>
<keyword evidence="14" id="KW-0648">Protein biosynthesis</keyword>
<dbReference type="NCBIfam" id="NF003210">
    <property type="entry name" value="PRK04172.1"/>
    <property type="match status" value="1"/>
</dbReference>
<evidence type="ECO:0000259" key="20">
    <source>
        <dbReference type="PROSITE" id="PS50862"/>
    </source>
</evidence>
<feature type="region of interest" description="Disordered" evidence="18">
    <location>
        <begin position="31"/>
        <end position="55"/>
    </location>
</feature>
<evidence type="ECO:0000256" key="5">
    <source>
        <dbReference type="ARBA" id="ARBA00022598"/>
    </source>
</evidence>